<reference evidence="3" key="1">
    <citation type="journal article" date="2017" name="Genome Biol.">
        <title>Comparative genomics reveals high biological diversity and specific adaptations in the industrially and medically important fungal genus Aspergillus.</title>
        <authorList>
            <person name="de Vries R.P."/>
            <person name="Riley R."/>
            <person name="Wiebenga A."/>
            <person name="Aguilar-Osorio G."/>
            <person name="Amillis S."/>
            <person name="Uchima C.A."/>
            <person name="Anderluh G."/>
            <person name="Asadollahi M."/>
            <person name="Askin M."/>
            <person name="Barry K."/>
            <person name="Battaglia E."/>
            <person name="Bayram O."/>
            <person name="Benocci T."/>
            <person name="Braus-Stromeyer S.A."/>
            <person name="Caldana C."/>
            <person name="Canovas D."/>
            <person name="Cerqueira G.C."/>
            <person name="Chen F."/>
            <person name="Chen W."/>
            <person name="Choi C."/>
            <person name="Clum A."/>
            <person name="Dos Santos R.A."/>
            <person name="Damasio A.R."/>
            <person name="Diallinas G."/>
            <person name="Emri T."/>
            <person name="Fekete E."/>
            <person name="Flipphi M."/>
            <person name="Freyberg S."/>
            <person name="Gallo A."/>
            <person name="Gournas C."/>
            <person name="Habgood R."/>
            <person name="Hainaut M."/>
            <person name="Harispe M.L."/>
            <person name="Henrissat B."/>
            <person name="Hilden K.S."/>
            <person name="Hope R."/>
            <person name="Hossain A."/>
            <person name="Karabika E."/>
            <person name="Karaffa L."/>
            <person name="Karanyi Z."/>
            <person name="Krasevec N."/>
            <person name="Kuo A."/>
            <person name="Kusch H."/>
            <person name="LaButti K."/>
            <person name="Lagendijk E.L."/>
            <person name="Lapidus A."/>
            <person name="Levasseur A."/>
            <person name="Lindquist E."/>
            <person name="Lipzen A."/>
            <person name="Logrieco A.F."/>
            <person name="MacCabe A."/>
            <person name="Maekelae M.R."/>
            <person name="Malavazi I."/>
            <person name="Melin P."/>
            <person name="Meyer V."/>
            <person name="Mielnichuk N."/>
            <person name="Miskei M."/>
            <person name="Molnar A.P."/>
            <person name="Mule G."/>
            <person name="Ngan C.Y."/>
            <person name="Orejas M."/>
            <person name="Orosz E."/>
            <person name="Ouedraogo J.P."/>
            <person name="Overkamp K.M."/>
            <person name="Park H.-S."/>
            <person name="Perrone G."/>
            <person name="Piumi F."/>
            <person name="Punt P.J."/>
            <person name="Ram A.F."/>
            <person name="Ramon A."/>
            <person name="Rauscher S."/>
            <person name="Record E."/>
            <person name="Riano-Pachon D.M."/>
            <person name="Robert V."/>
            <person name="Roehrig J."/>
            <person name="Ruller R."/>
            <person name="Salamov A."/>
            <person name="Salih N.S."/>
            <person name="Samson R.A."/>
            <person name="Sandor E."/>
            <person name="Sanguinetti M."/>
            <person name="Schuetze T."/>
            <person name="Sepcic K."/>
            <person name="Shelest E."/>
            <person name="Sherlock G."/>
            <person name="Sophianopoulou V."/>
            <person name="Squina F.M."/>
            <person name="Sun H."/>
            <person name="Susca A."/>
            <person name="Todd R.B."/>
            <person name="Tsang A."/>
            <person name="Unkles S.E."/>
            <person name="van de Wiele N."/>
            <person name="van Rossen-Uffink D."/>
            <person name="Oliveira J.V."/>
            <person name="Vesth T.C."/>
            <person name="Visser J."/>
            <person name="Yu J.-H."/>
            <person name="Zhou M."/>
            <person name="Andersen M.R."/>
            <person name="Archer D.B."/>
            <person name="Baker S.E."/>
            <person name="Benoit I."/>
            <person name="Brakhage A.A."/>
            <person name="Braus G.H."/>
            <person name="Fischer R."/>
            <person name="Frisvad J.C."/>
            <person name="Goldman G.H."/>
            <person name="Houbraken J."/>
            <person name="Oakley B."/>
            <person name="Pocsi I."/>
            <person name="Scazzocchio C."/>
            <person name="Seiboth B."/>
            <person name="vanKuyk P.A."/>
            <person name="Wortman J."/>
            <person name="Dyer P.S."/>
            <person name="Grigoriev I.V."/>
        </authorList>
    </citation>
    <scope>NUCLEOTIDE SEQUENCE [LARGE SCALE GENOMIC DNA]</scope>
    <source>
        <strain evidence="3">CBS 516.65</strain>
    </source>
</reference>
<accession>A0A1L9VE44</accession>
<keyword evidence="3" id="KW-1185">Reference proteome</keyword>
<evidence type="ECO:0000313" key="3">
    <source>
        <dbReference type="Proteomes" id="UP000184300"/>
    </source>
</evidence>
<dbReference type="AlphaFoldDB" id="A0A1L9VE44"/>
<evidence type="ECO:0008006" key="4">
    <source>
        <dbReference type="Google" id="ProtNLM"/>
    </source>
</evidence>
<dbReference type="GeneID" id="34463404"/>
<dbReference type="RefSeq" id="XP_022398905.1">
    <property type="nucleotide sequence ID" value="XM_022547143.1"/>
</dbReference>
<feature type="region of interest" description="Disordered" evidence="1">
    <location>
        <begin position="54"/>
        <end position="106"/>
    </location>
</feature>
<organism evidence="2 3">
    <name type="scientific">Aspergillus glaucus CBS 516.65</name>
    <dbReference type="NCBI Taxonomy" id="1160497"/>
    <lineage>
        <taxon>Eukaryota</taxon>
        <taxon>Fungi</taxon>
        <taxon>Dikarya</taxon>
        <taxon>Ascomycota</taxon>
        <taxon>Pezizomycotina</taxon>
        <taxon>Eurotiomycetes</taxon>
        <taxon>Eurotiomycetidae</taxon>
        <taxon>Eurotiales</taxon>
        <taxon>Aspergillaceae</taxon>
        <taxon>Aspergillus</taxon>
        <taxon>Aspergillus subgen. Aspergillus</taxon>
    </lineage>
</organism>
<proteinExistence type="predicted"/>
<dbReference type="EMBL" id="KV878903">
    <property type="protein sequence ID" value="OJJ82207.1"/>
    <property type="molecule type" value="Genomic_DNA"/>
</dbReference>
<dbReference type="OrthoDB" id="4509690at2759"/>
<evidence type="ECO:0000256" key="1">
    <source>
        <dbReference type="SAM" id="MobiDB-lite"/>
    </source>
</evidence>
<sequence length="106" mass="11425">MNAGPLEQLVEDYDILINNDPDTPTRPKTSPGLSIIDLALTTPELGPLEAWETYPERPTGSDNEAIGMQCPLPKQPSQGGPRETLQDGGSRSFRGIVTEHGRSLAV</sequence>
<dbReference type="Proteomes" id="UP000184300">
    <property type="component" value="Unassembled WGS sequence"/>
</dbReference>
<dbReference type="STRING" id="1160497.A0A1L9VE44"/>
<protein>
    <recommendedName>
        <fullName evidence="4">Endonuclease/exonuclease/phosphatase domain-containing protein</fullName>
    </recommendedName>
</protein>
<dbReference type="VEuPathDB" id="FungiDB:ASPGLDRAFT_49620"/>
<dbReference type="InterPro" id="IPR036691">
    <property type="entry name" value="Endo/exonu/phosph_ase_sf"/>
</dbReference>
<name>A0A1L9VE44_ASPGL</name>
<gene>
    <name evidence="2" type="ORF">ASPGLDRAFT_49620</name>
</gene>
<evidence type="ECO:0000313" key="2">
    <source>
        <dbReference type="EMBL" id="OJJ82207.1"/>
    </source>
</evidence>
<feature type="compositionally biased region" description="Basic and acidic residues" evidence="1">
    <location>
        <begin position="97"/>
        <end position="106"/>
    </location>
</feature>
<dbReference type="Gene3D" id="3.60.10.10">
    <property type="entry name" value="Endonuclease/exonuclease/phosphatase"/>
    <property type="match status" value="1"/>
</dbReference>